<dbReference type="GO" id="GO:0008017">
    <property type="term" value="F:microtubule binding"/>
    <property type="evidence" value="ECO:0000318"/>
    <property type="project" value="GO_Central"/>
</dbReference>
<dbReference type="InterPro" id="IPR001752">
    <property type="entry name" value="Kinesin_motor_dom"/>
</dbReference>
<evidence type="ECO:0000313" key="5">
    <source>
        <dbReference type="Proteomes" id="UP000000559"/>
    </source>
</evidence>
<dbReference type="KEGG" id="cal:CAALFM_C102100WA"/>
<dbReference type="SMART" id="SM00129">
    <property type="entry name" value="KISc"/>
    <property type="match status" value="1"/>
</dbReference>
<dbReference type="CDD" id="cd01365">
    <property type="entry name" value="KISc_KIF1A_KIF1B"/>
    <property type="match status" value="1"/>
</dbReference>
<accession>A0A1D8PCQ7</accession>
<evidence type="ECO:0000313" key="4">
    <source>
        <dbReference type="EMBL" id="AOW25896.1"/>
    </source>
</evidence>
<evidence type="ECO:0000259" key="2">
    <source>
        <dbReference type="PROSITE" id="PS50067"/>
    </source>
</evidence>
<dbReference type="PRINTS" id="PR00380">
    <property type="entry name" value="KINESINHEAVY"/>
</dbReference>
<dbReference type="GO" id="GO:0005874">
    <property type="term" value="C:microtubule"/>
    <property type="evidence" value="ECO:0000318"/>
    <property type="project" value="GO_Central"/>
</dbReference>
<dbReference type="GO" id="GO:0003777">
    <property type="term" value="F:microtubule motor activity"/>
    <property type="evidence" value="ECO:0000318"/>
    <property type="project" value="GO_Central"/>
</dbReference>
<keyword evidence="1" id="KW-0505">Motor protein</keyword>
<keyword evidence="1" id="KW-0547">Nucleotide-binding</keyword>
<dbReference type="GeneID" id="3644578"/>
<feature type="domain" description="Kinesin motor" evidence="2">
    <location>
        <begin position="4"/>
        <end position="382"/>
    </location>
</feature>
<dbReference type="GO" id="GO:0005871">
    <property type="term" value="C:kinesin complex"/>
    <property type="evidence" value="ECO:0000318"/>
    <property type="project" value="GO_Central"/>
</dbReference>
<dbReference type="GO" id="GO:0047496">
    <property type="term" value="P:vesicle transport along microtubule"/>
    <property type="evidence" value="ECO:0000318"/>
    <property type="project" value="GO_Central"/>
</dbReference>
<dbReference type="Proteomes" id="UP000000559">
    <property type="component" value="Chromosome 1"/>
</dbReference>
<dbReference type="InParanoid" id="A0A1D8PCQ7"/>
<gene>
    <name evidence="4" type="ordered locus">CAALFM_C102100WA</name>
    <name evidence="3" type="ordered locus">orf19.11151</name>
</gene>
<dbReference type="STRING" id="237561.A0A1D8PCQ7"/>
<dbReference type="Gene3D" id="3.40.850.10">
    <property type="entry name" value="Kinesin motor domain"/>
    <property type="match status" value="1"/>
</dbReference>
<organism evidence="4 5">
    <name type="scientific">Candida albicans (strain SC5314 / ATCC MYA-2876)</name>
    <name type="common">Yeast</name>
    <dbReference type="NCBI Taxonomy" id="237561"/>
    <lineage>
        <taxon>Eukaryota</taxon>
        <taxon>Fungi</taxon>
        <taxon>Dikarya</taxon>
        <taxon>Ascomycota</taxon>
        <taxon>Saccharomycotina</taxon>
        <taxon>Pichiomycetes</taxon>
        <taxon>Debaryomycetaceae</taxon>
        <taxon>Candida/Lodderomyces clade</taxon>
        <taxon>Candida</taxon>
    </lineage>
</organism>
<name>A0A1D8PCQ7_CANAL</name>
<dbReference type="PANTHER" id="PTHR47117">
    <property type="entry name" value="STAR-RELATED LIPID TRANSFER PROTEIN 9"/>
    <property type="match status" value="1"/>
</dbReference>
<dbReference type="FunFam" id="3.40.850.10:FF:000260">
    <property type="entry name" value="Uncharacterized protein"/>
    <property type="match status" value="1"/>
</dbReference>
<dbReference type="RefSeq" id="XP_713761.2">
    <property type="nucleotide sequence ID" value="XM_708668.2"/>
</dbReference>
<reference evidence="4 5" key="1">
    <citation type="journal article" date="2004" name="Proc. Natl. Acad. Sci. U.S.A.">
        <title>The diploid genome sequence of Candida albicans.</title>
        <authorList>
            <person name="Jones T."/>
            <person name="Federspiel N.A."/>
            <person name="Chibana H."/>
            <person name="Dungan J."/>
            <person name="Kalman S."/>
            <person name="Magee B.B."/>
            <person name="Newport G."/>
            <person name="Thorstenson Y.R."/>
            <person name="Agabian N."/>
            <person name="Magee P.T."/>
            <person name="Davis R.W."/>
            <person name="Scherer S."/>
        </authorList>
    </citation>
    <scope>NUCLEOTIDE SEQUENCE [LARGE SCALE GENOMIC DNA]</scope>
    <source>
        <strain evidence="5">SC5314 / ATCC MYA-2876</strain>
    </source>
</reference>
<evidence type="ECO:0000256" key="1">
    <source>
        <dbReference type="PROSITE-ProRule" id="PRU00283"/>
    </source>
</evidence>
<dbReference type="CGD" id="CAL0000177926">
    <property type="gene designation" value="orf19.11151"/>
</dbReference>
<dbReference type="OrthoDB" id="3176171at2759"/>
<dbReference type="Pfam" id="PF00225">
    <property type="entry name" value="Kinesin"/>
    <property type="match status" value="1"/>
</dbReference>
<dbReference type="GO" id="GO:0005524">
    <property type="term" value="F:ATP binding"/>
    <property type="evidence" value="ECO:0007669"/>
    <property type="project" value="UniProtKB-UniRule"/>
</dbReference>
<evidence type="ECO:0000313" key="3">
    <source>
        <dbReference type="CGD" id="CAL0000177926"/>
    </source>
</evidence>
<dbReference type="SUPFAM" id="SSF52540">
    <property type="entry name" value="P-loop containing nucleoside triphosphate hydrolases"/>
    <property type="match status" value="1"/>
</dbReference>
<proteinExistence type="inferred from homology"/>
<comment type="similarity">
    <text evidence="1">Belongs to the TRAFAC class myosin-kinesin ATPase superfamily. Kinesin family.</text>
</comment>
<dbReference type="PROSITE" id="PS50067">
    <property type="entry name" value="KINESIN_MOTOR_2"/>
    <property type="match status" value="1"/>
</dbReference>
<sequence length="538" mass="61130">MSNNIKVSVRVRPLLPRELKAKKAEGEATPVSLVSMPPSDPHKVLLTNPKAQSKNNISIDNKPKSFLFDECIWSFNSKDSNYIDNHKYYEKTGPQLLSHFFEGYNVCLLAYGQTGSGKTYTMMGDKNESPGIIPLLIKDILKQMEISVNEKINCELKFSYIEIYNEQVKDLLTGDTKNGNGNGNSTHASQKCKVREHPVTGPYVENVKEYNIENYTQFLKLLAKGNSSRSTASTSMNDKSSRSHAIITLTLKQTKFEKFSGFSSDSDETNSIGDASEEMVSNIKLVDLAGSERLQKTKLYGQQERIKEGTLINKSLAVLGRCINLLSSNPSSLIPYRESILTYLLKENLGGNSKTCMIFCVSPVDYEETHQTLNYANEVKKIKTLAKANKTKLSNVPIDWQQLQSTDKTVIQSLKNEIDVLTNKLNQMQQLNEPRSHPPQSINNIIEYLDKETNKVKFENKYLKQMMNTKNNHIKGLNNHIDFISNEYQLLYNDYEELKHSSLLNRKQELLKECESNKGHMDMELREFEQFLVDAVGN</sequence>
<protein>
    <recommendedName>
        <fullName evidence="2">Kinesin motor domain-containing protein</fullName>
    </recommendedName>
</protein>
<dbReference type="AlphaFoldDB" id="A0A1D8PCQ7"/>
<dbReference type="GO" id="GO:0005737">
    <property type="term" value="C:cytoplasm"/>
    <property type="evidence" value="ECO:0000318"/>
    <property type="project" value="GO_Central"/>
</dbReference>
<dbReference type="EMBL" id="CP017623">
    <property type="protein sequence ID" value="AOW25896.1"/>
    <property type="molecule type" value="Genomic_DNA"/>
</dbReference>
<dbReference type="eggNOG" id="KOG0245">
    <property type="taxonomic scope" value="Eukaryota"/>
</dbReference>
<feature type="binding site" evidence="1">
    <location>
        <begin position="112"/>
        <end position="119"/>
    </location>
    <ligand>
        <name>ATP</name>
        <dbReference type="ChEBI" id="CHEBI:30616"/>
    </ligand>
</feature>
<keyword evidence="5" id="KW-1185">Reference proteome</keyword>
<reference evidence="4 5" key="2">
    <citation type="journal article" date="2007" name="Genome Biol.">
        <title>Assembly of the Candida albicans genome into sixteen supercontigs aligned on the eight chromosomes.</title>
        <authorList>
            <person name="van het Hoog M."/>
            <person name="Rast T.J."/>
            <person name="Martchenko M."/>
            <person name="Grindle S."/>
            <person name="Dignard D."/>
            <person name="Hogues H."/>
            <person name="Cuomo C."/>
            <person name="Berriman M."/>
            <person name="Scherer S."/>
            <person name="Magee B.B."/>
            <person name="Whiteway M."/>
            <person name="Chibana H."/>
            <person name="Nantel A."/>
            <person name="Magee P.T."/>
        </authorList>
    </citation>
    <scope>GENOME REANNOTATION</scope>
    <source>
        <strain evidence="5">SC5314 / ATCC MYA-2876</strain>
    </source>
</reference>
<dbReference type="InterPro" id="IPR036961">
    <property type="entry name" value="Kinesin_motor_dom_sf"/>
</dbReference>
<dbReference type="SMR" id="A0A1D8PCQ7"/>
<reference evidence="4 5" key="3">
    <citation type="journal article" date="2013" name="Genome Biol.">
        <title>Assembly of a phased diploid Candida albicans genome facilitates allele-specific measurements and provides a simple model for repeat and indel structure.</title>
        <authorList>
            <person name="Muzzey D."/>
            <person name="Schwartz K."/>
            <person name="Weissman J.S."/>
            <person name="Sherlock G."/>
        </authorList>
    </citation>
    <scope>NUCLEOTIDE SEQUENCE [LARGE SCALE GENOMIC DNA]</scope>
    <source>
        <strain evidence="5">SC5314 / ATCC MYA-2876</strain>
    </source>
</reference>
<keyword evidence="1" id="KW-0067">ATP-binding</keyword>
<dbReference type="InterPro" id="IPR027417">
    <property type="entry name" value="P-loop_NTPase"/>
</dbReference>
<dbReference type="GO" id="GO:0016887">
    <property type="term" value="F:ATP hydrolysis activity"/>
    <property type="evidence" value="ECO:0000318"/>
    <property type="project" value="GO_Central"/>
</dbReference>
<dbReference type="VEuPathDB" id="FungiDB:C1_02100W_A"/>